<name>J8ZST8_EDHAE</name>
<evidence type="ECO:0000313" key="2">
    <source>
        <dbReference type="Proteomes" id="UP000003163"/>
    </source>
</evidence>
<dbReference type="VEuPathDB" id="MicrosporidiaDB:EDEG_02867"/>
<dbReference type="HOGENOM" id="CLU_2084815_0_0_1"/>
<dbReference type="InParanoid" id="J8ZST8"/>
<keyword evidence="2" id="KW-1185">Reference proteome</keyword>
<protein>
    <submittedName>
        <fullName evidence="1">Uncharacterized protein</fullName>
    </submittedName>
</protein>
<proteinExistence type="predicted"/>
<gene>
    <name evidence="1" type="ORF">EDEG_02867</name>
</gene>
<reference evidence="1 2" key="1">
    <citation type="submission" date="2011-08" db="EMBL/GenBank/DDBJ databases">
        <authorList>
            <person name="Liu Z.J."/>
            <person name="Shi F.L."/>
            <person name="Lu J.Q."/>
            <person name="Li M."/>
            <person name="Wang Z.L."/>
        </authorList>
    </citation>
    <scope>NUCLEOTIDE SEQUENCE [LARGE SCALE GENOMIC DNA]</scope>
    <source>
        <strain evidence="1 2">USNM 41457</strain>
    </source>
</reference>
<evidence type="ECO:0000313" key="1">
    <source>
        <dbReference type="EMBL" id="EJW02728.1"/>
    </source>
</evidence>
<dbReference type="EMBL" id="AFBI03000058">
    <property type="protein sequence ID" value="EJW02728.1"/>
    <property type="molecule type" value="Genomic_DNA"/>
</dbReference>
<reference evidence="2" key="2">
    <citation type="submission" date="2015-07" db="EMBL/GenBank/DDBJ databases">
        <title>Contrasting host-pathogen interactions and genome evolution in two generalist and specialist microsporidian pathogens of mosquitoes.</title>
        <authorList>
            <consortium name="The Broad Institute Genomics Platform"/>
            <consortium name="The Broad Institute Genome Sequencing Center for Infectious Disease"/>
            <person name="Cuomo C.A."/>
            <person name="Sanscrainte N.D."/>
            <person name="Goldberg J.M."/>
            <person name="Heiman D."/>
            <person name="Young S."/>
            <person name="Zeng Q."/>
            <person name="Becnel J.J."/>
            <person name="Birren B.W."/>
        </authorList>
    </citation>
    <scope>NUCLEOTIDE SEQUENCE [LARGE SCALE GENOMIC DNA]</scope>
    <source>
        <strain evidence="2">USNM 41457</strain>
    </source>
</reference>
<accession>J8ZST8</accession>
<dbReference type="AlphaFoldDB" id="J8ZST8"/>
<sequence>MKIFFRRCSSTDNQIVCYILPENKHIGYFQYNPDPFYYARTFKEEKIGLKIVISGKMANPNEFFLYPNNYSLFTILKSCLNIYNDARKICFYIRMNKDKLYVQKIHLNFLQYKNLIY</sequence>
<comment type="caution">
    <text evidence="1">The sequence shown here is derived from an EMBL/GenBank/DDBJ whole genome shotgun (WGS) entry which is preliminary data.</text>
</comment>
<organism evidence="1 2">
    <name type="scientific">Edhazardia aedis (strain USNM 41457)</name>
    <name type="common">Microsporidian parasite</name>
    <dbReference type="NCBI Taxonomy" id="1003232"/>
    <lineage>
        <taxon>Eukaryota</taxon>
        <taxon>Fungi</taxon>
        <taxon>Fungi incertae sedis</taxon>
        <taxon>Microsporidia</taxon>
        <taxon>Edhazardia</taxon>
    </lineage>
</organism>
<dbReference type="Proteomes" id="UP000003163">
    <property type="component" value="Unassembled WGS sequence"/>
</dbReference>